<dbReference type="Proteomes" id="UP000481807">
    <property type="component" value="Unassembled WGS sequence"/>
</dbReference>
<evidence type="ECO:0000313" key="5">
    <source>
        <dbReference type="EMBL" id="NBH31375.1"/>
    </source>
</evidence>
<dbReference type="CDD" id="cd00431">
    <property type="entry name" value="cysteine_hydrolases"/>
    <property type="match status" value="1"/>
</dbReference>
<comment type="caution">
    <text evidence="6">The sequence shown here is derived from an EMBL/GenBank/DDBJ whole genome shotgun (WGS) entry which is preliminary data.</text>
</comment>
<dbReference type="EMBL" id="QXWP01000005">
    <property type="protein sequence ID" value="NBH31375.1"/>
    <property type="molecule type" value="Genomic_DNA"/>
</dbReference>
<keyword evidence="9" id="KW-1185">Reference proteome</keyword>
<reference evidence="5 8" key="2">
    <citation type="submission" date="2018-08" db="EMBL/GenBank/DDBJ databases">
        <title>Murine metabolic-syndrome-specific gut microbial biobank.</title>
        <authorList>
            <person name="Liu C."/>
        </authorList>
    </citation>
    <scope>NUCLEOTIDE SEQUENCE [LARGE SCALE GENOMIC DNA]</scope>
    <source>
        <strain evidence="5 8">1XD21-27</strain>
    </source>
</reference>
<reference evidence="6 7" key="1">
    <citation type="submission" date="2018-08" db="EMBL/GenBank/DDBJ databases">
        <title>A genome reference for cultivated species of the human gut microbiota.</title>
        <authorList>
            <person name="Zou Y."/>
            <person name="Xue W."/>
            <person name="Luo G."/>
        </authorList>
    </citation>
    <scope>NUCLEOTIDE SEQUENCE [LARGE SCALE GENOMIC DNA]</scope>
    <source>
        <strain evidence="6 7">OM08-17AT</strain>
    </source>
</reference>
<evidence type="ECO:0000259" key="3">
    <source>
        <dbReference type="Pfam" id="PF00857"/>
    </source>
</evidence>
<evidence type="ECO:0000313" key="4">
    <source>
        <dbReference type="EMBL" id="MCG6224573.1"/>
    </source>
</evidence>
<dbReference type="Pfam" id="PF00857">
    <property type="entry name" value="Isochorismatase"/>
    <property type="match status" value="1"/>
</dbReference>
<gene>
    <name evidence="5" type="ORF">D3Z30_10305</name>
    <name evidence="6" type="ORF">DXC19_09365</name>
    <name evidence="4" type="ORF">G8J23_00900</name>
</gene>
<reference evidence="4 9" key="3">
    <citation type="submission" date="2020-03" db="EMBL/GenBank/DDBJ databases">
        <title>Comparative genetics of Staphylococcus warneri persistents from caprine mastitis.</title>
        <authorList>
            <person name="Franca C.A."/>
            <person name="Rosa D.S."/>
            <person name="Silva A."/>
            <person name="Rodrigues D.L.N."/>
            <person name="Santos R.G."/>
            <person name="Castillo R.E.H."/>
            <person name="Moreira M.A.S."/>
            <person name="Lima M.C."/>
            <person name="Gouveia G.V."/>
            <person name="Gouveia J.J.S."/>
            <person name="Souza R.F.S."/>
            <person name="Bertram B."/>
            <person name="Azevedo V."/>
            <person name="Costa M."/>
        </authorList>
    </citation>
    <scope>NUCLEOTIDE SEQUENCE [LARGE SCALE GENOMIC DNA]</scope>
    <source>
        <strain evidence="4 9">Cap 9.2</strain>
    </source>
</reference>
<evidence type="ECO:0000313" key="7">
    <source>
        <dbReference type="Proteomes" id="UP000261016"/>
    </source>
</evidence>
<dbReference type="Gene3D" id="3.40.50.850">
    <property type="entry name" value="Isochorismatase-like"/>
    <property type="match status" value="1"/>
</dbReference>
<dbReference type="EMBL" id="QSTD01000005">
    <property type="protein sequence ID" value="RGM29425.1"/>
    <property type="molecule type" value="Genomic_DNA"/>
</dbReference>
<evidence type="ECO:0000313" key="9">
    <source>
        <dbReference type="Proteomes" id="UP000814367"/>
    </source>
</evidence>
<dbReference type="PANTHER" id="PTHR43540">
    <property type="entry name" value="PEROXYUREIDOACRYLATE/UREIDOACRYLATE AMIDOHYDROLASE-RELATED"/>
    <property type="match status" value="1"/>
</dbReference>
<dbReference type="Proteomes" id="UP000261016">
    <property type="component" value="Unassembled WGS sequence"/>
</dbReference>
<feature type="domain" description="Isochorismatase-like" evidence="3">
    <location>
        <begin position="14"/>
        <end position="189"/>
    </location>
</feature>
<evidence type="ECO:0000256" key="1">
    <source>
        <dbReference type="ARBA" id="ARBA00006336"/>
    </source>
</evidence>
<proteinExistence type="inferred from homology"/>
<dbReference type="PANTHER" id="PTHR43540:SF7">
    <property type="entry name" value="ISOCHORISMATASE FAMILY PROTEIN YECD"/>
    <property type="match status" value="1"/>
</dbReference>
<dbReference type="InterPro" id="IPR000868">
    <property type="entry name" value="Isochorismatase-like_dom"/>
</dbReference>
<dbReference type="RefSeq" id="WP_002466692.1">
    <property type="nucleotide sequence ID" value="NZ_CABMFV010000005.1"/>
</dbReference>
<comment type="similarity">
    <text evidence="1">Belongs to the isochorismatase family.</text>
</comment>
<evidence type="ECO:0000256" key="2">
    <source>
        <dbReference type="ARBA" id="ARBA00022801"/>
    </source>
</evidence>
<organism evidence="6 7">
    <name type="scientific">Staphylococcus warneri</name>
    <dbReference type="NCBI Taxonomy" id="1292"/>
    <lineage>
        <taxon>Bacteria</taxon>
        <taxon>Bacillati</taxon>
        <taxon>Bacillota</taxon>
        <taxon>Bacilli</taxon>
        <taxon>Bacillales</taxon>
        <taxon>Staphylococcaceae</taxon>
        <taxon>Staphylococcus</taxon>
    </lineage>
</organism>
<dbReference type="InterPro" id="IPR050272">
    <property type="entry name" value="Isochorismatase-like_hydrls"/>
</dbReference>
<dbReference type="Proteomes" id="UP000814367">
    <property type="component" value="Unassembled WGS sequence"/>
</dbReference>
<dbReference type="AlphaFoldDB" id="A0A364UP18"/>
<evidence type="ECO:0000313" key="6">
    <source>
        <dbReference type="EMBL" id="RGM29425.1"/>
    </source>
</evidence>
<dbReference type="SUPFAM" id="SSF52499">
    <property type="entry name" value="Isochorismatase-like hydrolases"/>
    <property type="match status" value="1"/>
</dbReference>
<evidence type="ECO:0000313" key="8">
    <source>
        <dbReference type="Proteomes" id="UP000481807"/>
    </source>
</evidence>
<dbReference type="InterPro" id="IPR036380">
    <property type="entry name" value="Isochorismatase-like_sf"/>
</dbReference>
<name>A0A364UP18_STAWA</name>
<protein>
    <submittedName>
        <fullName evidence="6">Isochorismatase family protein</fullName>
    </submittedName>
</protein>
<accession>A0A364UP18</accession>
<sequence>MDNQLEPLNPKKVAFIAVDLQKDLPMTYHPYPYATITENAGKLARAFEQAGALNVFFKVGTTDGKDMLNPIADRSMVAKGAADMGDRQKFDQLTPELDCIKHALRITKHQWGSFYGTELDLQLRRRGIDTIVLSGVATGFGVDTTAREAYQHGYHIIFAEDAMGALSAQEYEYEVNYIFPFMGRVRKTDDIINAGWSE</sequence>
<keyword evidence="2" id="KW-0378">Hydrolase</keyword>
<dbReference type="GO" id="GO:0016787">
    <property type="term" value="F:hydrolase activity"/>
    <property type="evidence" value="ECO:0007669"/>
    <property type="project" value="UniProtKB-KW"/>
</dbReference>
<dbReference type="EMBL" id="JAANHJ010000001">
    <property type="protein sequence ID" value="MCG6224573.1"/>
    <property type="molecule type" value="Genomic_DNA"/>
</dbReference>